<reference evidence="3 4" key="1">
    <citation type="submission" date="2019-09" db="EMBL/GenBank/DDBJ databases">
        <title>High taxonomic diversity of Micromonospora strains isolated from Medicago sativa nodules in different geographical locations.</title>
        <authorList>
            <person name="Martinez-Hidalgo P."/>
            <person name="Flores-Felix J.D."/>
            <person name="Velazquez E."/>
            <person name="Brau L."/>
            <person name="Trujillo M.E."/>
            <person name="Martinez-Molina E."/>
        </authorList>
    </citation>
    <scope>NUCLEOTIDE SEQUENCE [LARGE SCALE GENOMIC DNA]</scope>
    <source>
        <strain evidence="3 4">ALFB5</strain>
    </source>
</reference>
<dbReference type="InterPro" id="IPR005183">
    <property type="entry name" value="DUF305_CopM-like"/>
</dbReference>
<dbReference type="Gene3D" id="1.20.1260.10">
    <property type="match status" value="1"/>
</dbReference>
<evidence type="ECO:0000313" key="3">
    <source>
        <dbReference type="EMBL" id="KAB1106833.1"/>
    </source>
</evidence>
<dbReference type="InterPro" id="IPR012347">
    <property type="entry name" value="Ferritin-like"/>
</dbReference>
<keyword evidence="1" id="KW-0472">Membrane</keyword>
<keyword evidence="1" id="KW-0812">Transmembrane</keyword>
<sequence>MDNAQTPPQPQPDPPASRRWWPLVAAALVVFAVGVAVGLLVPAVRAPGDTSADAGFARDMATHHAQAVEMSMIVHARTDDPEVATLAMDIALTQQAQIGIMRTWLTQWGLPPTGSQPAMAWMNDMNGMDHGGADATGAAPMPGMATKAEITQLRETTGRNLDIRFAELMIRHHRGGLAMVEAILAAEPRPEVRDLAARMRAGQQAEITALQKLLDRLHSTASTDASTN</sequence>
<keyword evidence="4" id="KW-1185">Reference proteome</keyword>
<dbReference type="PANTHER" id="PTHR36933:SF1">
    <property type="entry name" value="SLL0788 PROTEIN"/>
    <property type="match status" value="1"/>
</dbReference>
<accession>A0ABQ6U9N3</accession>
<keyword evidence="1" id="KW-1133">Transmembrane helix</keyword>
<dbReference type="Pfam" id="PF03713">
    <property type="entry name" value="DUF305"/>
    <property type="match status" value="1"/>
</dbReference>
<dbReference type="EMBL" id="WAAR01000160">
    <property type="protein sequence ID" value="KAB1106833.1"/>
    <property type="molecule type" value="Genomic_DNA"/>
</dbReference>
<organism evidence="3 4">
    <name type="scientific">Micromonospora aurantiaca</name>
    <name type="common">nom. illeg.</name>
    <dbReference type="NCBI Taxonomy" id="47850"/>
    <lineage>
        <taxon>Bacteria</taxon>
        <taxon>Bacillati</taxon>
        <taxon>Actinomycetota</taxon>
        <taxon>Actinomycetes</taxon>
        <taxon>Micromonosporales</taxon>
        <taxon>Micromonosporaceae</taxon>
        <taxon>Micromonospora</taxon>
    </lineage>
</organism>
<gene>
    <name evidence="3" type="ORF">F6X54_26835</name>
</gene>
<comment type="caution">
    <text evidence="3">The sequence shown here is derived from an EMBL/GenBank/DDBJ whole genome shotgun (WGS) entry which is preliminary data.</text>
</comment>
<dbReference type="RefSeq" id="WP_047890780.1">
    <property type="nucleotide sequence ID" value="NZ_CBDRIQ010000020.1"/>
</dbReference>
<evidence type="ECO:0000259" key="2">
    <source>
        <dbReference type="Pfam" id="PF03713"/>
    </source>
</evidence>
<dbReference type="PANTHER" id="PTHR36933">
    <property type="entry name" value="SLL0788 PROTEIN"/>
    <property type="match status" value="1"/>
</dbReference>
<evidence type="ECO:0000313" key="4">
    <source>
        <dbReference type="Proteomes" id="UP000471364"/>
    </source>
</evidence>
<protein>
    <submittedName>
        <fullName evidence="3">DUF305 domain-containing protein</fullName>
    </submittedName>
</protein>
<dbReference type="Proteomes" id="UP000471364">
    <property type="component" value="Unassembled WGS sequence"/>
</dbReference>
<feature type="domain" description="DUF305" evidence="2">
    <location>
        <begin position="53"/>
        <end position="214"/>
    </location>
</feature>
<proteinExistence type="predicted"/>
<evidence type="ECO:0000256" key="1">
    <source>
        <dbReference type="SAM" id="Phobius"/>
    </source>
</evidence>
<feature type="transmembrane region" description="Helical" evidence="1">
    <location>
        <begin position="20"/>
        <end position="41"/>
    </location>
</feature>
<name>A0ABQ6U9N3_9ACTN</name>